<evidence type="ECO:0000256" key="4">
    <source>
        <dbReference type="ARBA" id="ARBA00022692"/>
    </source>
</evidence>
<dbReference type="GO" id="GO:0006508">
    <property type="term" value="P:proteolysis"/>
    <property type="evidence" value="ECO:0007669"/>
    <property type="project" value="InterPro"/>
</dbReference>
<dbReference type="Proteomes" id="UP000295722">
    <property type="component" value="Unassembled WGS sequence"/>
</dbReference>
<comment type="subcellular location">
    <subcellularLocation>
        <location evidence="1">Cell membrane</location>
        <topology evidence="1">Multi-pass membrane protein</topology>
    </subcellularLocation>
</comment>
<dbReference type="OrthoDB" id="8554730at2"/>
<keyword evidence="8 10" id="KW-1133">Transmembrane helix</keyword>
<evidence type="ECO:0000256" key="3">
    <source>
        <dbReference type="ARBA" id="ARBA00022519"/>
    </source>
</evidence>
<keyword evidence="15" id="KW-1185">Reference proteome</keyword>
<dbReference type="GO" id="GO:0005524">
    <property type="term" value="F:ATP binding"/>
    <property type="evidence" value="ECO:0007669"/>
    <property type="project" value="UniProtKB-KW"/>
</dbReference>
<evidence type="ECO:0000256" key="6">
    <source>
        <dbReference type="ARBA" id="ARBA00022801"/>
    </source>
</evidence>
<dbReference type="SUPFAM" id="SSF90123">
    <property type="entry name" value="ABC transporter transmembrane region"/>
    <property type="match status" value="1"/>
</dbReference>
<dbReference type="Gene3D" id="3.90.70.10">
    <property type="entry name" value="Cysteine proteinases"/>
    <property type="match status" value="1"/>
</dbReference>
<dbReference type="Pfam" id="PF03412">
    <property type="entry name" value="Peptidase_C39"/>
    <property type="match status" value="1"/>
</dbReference>
<evidence type="ECO:0000259" key="12">
    <source>
        <dbReference type="PROSITE" id="PS50929"/>
    </source>
</evidence>
<feature type="transmembrane region" description="Helical" evidence="10">
    <location>
        <begin position="395"/>
        <end position="417"/>
    </location>
</feature>
<keyword evidence="7" id="KW-0067">ATP-binding</keyword>
<keyword evidence="2" id="KW-1003">Cell membrane</keyword>
<evidence type="ECO:0000256" key="7">
    <source>
        <dbReference type="ARBA" id="ARBA00022840"/>
    </source>
</evidence>
<reference evidence="14 15" key="1">
    <citation type="submission" date="2019-03" db="EMBL/GenBank/DDBJ databases">
        <title>Paraburkholderia sp. 4M-K11, isolated from subtropical forest soil.</title>
        <authorList>
            <person name="Gao Z.-H."/>
            <person name="Qiu L.-H."/>
        </authorList>
    </citation>
    <scope>NUCLEOTIDE SEQUENCE [LARGE SCALE GENOMIC DNA]</scope>
    <source>
        <strain evidence="14 15">4M-K11</strain>
    </source>
</reference>
<dbReference type="EMBL" id="SMRP01000002">
    <property type="protein sequence ID" value="TDG25636.1"/>
    <property type="molecule type" value="Genomic_DNA"/>
</dbReference>
<feature type="transmembrane region" description="Helical" evidence="10">
    <location>
        <begin position="299"/>
        <end position="319"/>
    </location>
</feature>
<dbReference type="PROSITE" id="PS50929">
    <property type="entry name" value="ABC_TM1F"/>
    <property type="match status" value="1"/>
</dbReference>
<dbReference type="Gene3D" id="1.20.1560.10">
    <property type="entry name" value="ABC transporter type 1, transmembrane domain"/>
    <property type="match status" value="1"/>
</dbReference>
<feature type="domain" description="Peptidase C39" evidence="13">
    <location>
        <begin position="6"/>
        <end position="125"/>
    </location>
</feature>
<protein>
    <submittedName>
        <fullName evidence="14">Peptidase domain-containing ABC transporter</fullName>
    </submittedName>
</protein>
<evidence type="ECO:0000256" key="1">
    <source>
        <dbReference type="ARBA" id="ARBA00004651"/>
    </source>
</evidence>
<dbReference type="AlphaFoldDB" id="A0A4R5MES9"/>
<keyword evidence="4 10" id="KW-0812">Transmembrane</keyword>
<feature type="domain" description="ABC transporter" evidence="11">
    <location>
        <begin position="477"/>
        <end position="703"/>
    </location>
</feature>
<dbReference type="PANTHER" id="PTHR43394">
    <property type="entry name" value="ATP-DEPENDENT PERMEASE MDL1, MITOCHONDRIAL"/>
    <property type="match status" value="1"/>
</dbReference>
<dbReference type="InterPro" id="IPR036640">
    <property type="entry name" value="ABC1_TM_sf"/>
</dbReference>
<evidence type="ECO:0000259" key="11">
    <source>
        <dbReference type="PROSITE" id="PS50893"/>
    </source>
</evidence>
<dbReference type="InterPro" id="IPR039421">
    <property type="entry name" value="Type_1_exporter"/>
</dbReference>
<dbReference type="PROSITE" id="PS50893">
    <property type="entry name" value="ABC_TRANSPORTER_2"/>
    <property type="match status" value="1"/>
</dbReference>
<keyword evidence="5" id="KW-0547">Nucleotide-binding</keyword>
<dbReference type="SUPFAM" id="SSF52540">
    <property type="entry name" value="P-loop containing nucleoside triphosphate hydrolases"/>
    <property type="match status" value="1"/>
</dbReference>
<dbReference type="InterPro" id="IPR011527">
    <property type="entry name" value="ABC1_TM_dom"/>
</dbReference>
<dbReference type="Pfam" id="PF00005">
    <property type="entry name" value="ABC_tran"/>
    <property type="match status" value="1"/>
</dbReference>
<feature type="domain" description="ABC transmembrane type-1" evidence="12">
    <location>
        <begin position="161"/>
        <end position="420"/>
    </location>
</feature>
<dbReference type="RefSeq" id="WP_133194180.1">
    <property type="nucleotide sequence ID" value="NZ_JBHUCW010000006.1"/>
</dbReference>
<feature type="transmembrane region" description="Helical" evidence="10">
    <location>
        <begin position="161"/>
        <end position="183"/>
    </location>
</feature>
<evidence type="ECO:0000256" key="10">
    <source>
        <dbReference type="SAM" id="Phobius"/>
    </source>
</evidence>
<dbReference type="PROSITE" id="PS50990">
    <property type="entry name" value="PEPTIDASE_C39"/>
    <property type="match status" value="1"/>
</dbReference>
<dbReference type="InterPro" id="IPR003593">
    <property type="entry name" value="AAA+_ATPase"/>
</dbReference>
<dbReference type="CDD" id="cd18567">
    <property type="entry name" value="ABC_6TM_CvaB_RaxB_like"/>
    <property type="match status" value="1"/>
</dbReference>
<keyword evidence="3" id="KW-0997">Cell inner membrane</keyword>
<feature type="transmembrane region" description="Helical" evidence="10">
    <location>
        <begin position="273"/>
        <end position="292"/>
    </location>
</feature>
<dbReference type="PANTHER" id="PTHR43394:SF1">
    <property type="entry name" value="ATP-BINDING CASSETTE SUB-FAMILY B MEMBER 10, MITOCHONDRIAL"/>
    <property type="match status" value="1"/>
</dbReference>
<dbReference type="CDD" id="cd03228">
    <property type="entry name" value="ABCC_MRP_Like"/>
    <property type="match status" value="1"/>
</dbReference>
<keyword evidence="6" id="KW-0378">Hydrolase</keyword>
<name>A0A4R5MES9_9BURK</name>
<dbReference type="PROSITE" id="PS00211">
    <property type="entry name" value="ABC_TRANSPORTER_1"/>
    <property type="match status" value="1"/>
</dbReference>
<evidence type="ECO:0000313" key="14">
    <source>
        <dbReference type="EMBL" id="TDG25636.1"/>
    </source>
</evidence>
<dbReference type="InterPro" id="IPR005074">
    <property type="entry name" value="Peptidase_C39"/>
</dbReference>
<gene>
    <name evidence="14" type="ORF">EYW47_07425</name>
</gene>
<dbReference type="InterPro" id="IPR027417">
    <property type="entry name" value="P-loop_NTPase"/>
</dbReference>
<comment type="caution">
    <text evidence="14">The sequence shown here is derived from an EMBL/GenBank/DDBJ whole genome shotgun (WGS) entry which is preliminary data.</text>
</comment>
<sequence>MQVIYQNEVAECGYACLAMVLTHFGRATEVRELSAYRPISANGLSLMDLYDTATDFGLEVQAFRFDASQVGEIKRGSIIHFGGAHFVVFERATRNYVTLLDPAVGRRRIALDTFLACVSGYLIECAPTPALTQIKRRSRVPAALARLRALNPQLRGQFGKILFVALGAQFAILAQPYFGSFALDHVVAADNLELLNVLALTFGTIFLVGALSQYVQGVLVELLYARISVNSTEGLFAHLLRVPIAYFEKRNVGDIFTRFKSQEEINVFGSRQAVSFCIDVTVGLLAMLLMFVQNAKLSVVVLVIFAVYIIVSGAIFASMRDAHARVLQEGARCDDALFETVRGASLIKLSQGETRRVARYMELFRTYASALFQSSRLSATRDAVLKLLMHVETLAVTWFAAKLMLGGVLSVGAFYSFMIYKALFSERIAATINTGFAYYMLSVPVARVDDIVACEPERYTALADMHKTVEVREFERIGVRNVTFAYGVSDQPVLAGANIDIARGDKIVITGPSGAGKSTLFKLLAASEVPQQGEITLNGIAWPNLSVDEIRRHAVHMRQGDIILHGSIADNISLFEGNPDEARILALLDEVGLLEDVMRLPMRTRTIISDSLANVSAGQRQRLLLARALYQRRELLLLDEPTSNLDPVAVRRISALLQRLDRTVVVITHDVAMAEGFEKHYRLVDGAFVRVEREHAGAAMEGMA</sequence>
<accession>A0A4R5MES9</accession>
<dbReference type="Gene3D" id="3.40.50.300">
    <property type="entry name" value="P-loop containing nucleotide triphosphate hydrolases"/>
    <property type="match status" value="1"/>
</dbReference>
<evidence type="ECO:0000256" key="5">
    <source>
        <dbReference type="ARBA" id="ARBA00022741"/>
    </source>
</evidence>
<evidence type="ECO:0000313" key="15">
    <source>
        <dbReference type="Proteomes" id="UP000295722"/>
    </source>
</evidence>
<evidence type="ECO:0000256" key="9">
    <source>
        <dbReference type="ARBA" id="ARBA00023136"/>
    </source>
</evidence>
<dbReference type="InterPro" id="IPR017871">
    <property type="entry name" value="ABC_transporter-like_CS"/>
</dbReference>
<evidence type="ECO:0000256" key="8">
    <source>
        <dbReference type="ARBA" id="ARBA00022989"/>
    </source>
</evidence>
<dbReference type="GO" id="GO:0005886">
    <property type="term" value="C:plasma membrane"/>
    <property type="evidence" value="ECO:0007669"/>
    <property type="project" value="UniProtKB-SubCell"/>
</dbReference>
<feature type="transmembrane region" description="Helical" evidence="10">
    <location>
        <begin position="195"/>
        <end position="215"/>
    </location>
</feature>
<dbReference type="GO" id="GO:0008233">
    <property type="term" value="F:peptidase activity"/>
    <property type="evidence" value="ECO:0007669"/>
    <property type="project" value="InterPro"/>
</dbReference>
<evidence type="ECO:0000256" key="2">
    <source>
        <dbReference type="ARBA" id="ARBA00022475"/>
    </source>
</evidence>
<dbReference type="Pfam" id="PF00664">
    <property type="entry name" value="ABC_membrane"/>
    <property type="match status" value="1"/>
</dbReference>
<organism evidence="14 15">
    <name type="scientific">Paraburkholderia silviterrae</name>
    <dbReference type="NCBI Taxonomy" id="2528715"/>
    <lineage>
        <taxon>Bacteria</taxon>
        <taxon>Pseudomonadati</taxon>
        <taxon>Pseudomonadota</taxon>
        <taxon>Betaproteobacteria</taxon>
        <taxon>Burkholderiales</taxon>
        <taxon>Burkholderiaceae</taxon>
        <taxon>Paraburkholderia</taxon>
    </lineage>
</organism>
<keyword evidence="9 10" id="KW-0472">Membrane</keyword>
<dbReference type="GO" id="GO:0016887">
    <property type="term" value="F:ATP hydrolysis activity"/>
    <property type="evidence" value="ECO:0007669"/>
    <property type="project" value="InterPro"/>
</dbReference>
<evidence type="ECO:0000259" key="13">
    <source>
        <dbReference type="PROSITE" id="PS50990"/>
    </source>
</evidence>
<proteinExistence type="predicted"/>
<dbReference type="SMART" id="SM00382">
    <property type="entry name" value="AAA"/>
    <property type="match status" value="1"/>
</dbReference>
<dbReference type="GO" id="GO:0015421">
    <property type="term" value="F:ABC-type oligopeptide transporter activity"/>
    <property type="evidence" value="ECO:0007669"/>
    <property type="project" value="TreeGrafter"/>
</dbReference>
<dbReference type="InterPro" id="IPR003439">
    <property type="entry name" value="ABC_transporter-like_ATP-bd"/>
</dbReference>